<accession>A0A268NU84</accession>
<dbReference type="EMBL" id="NPCC01000043">
    <property type="protein sequence ID" value="PAE87054.1"/>
    <property type="molecule type" value="Genomic_DNA"/>
</dbReference>
<dbReference type="Proteomes" id="UP000216207">
    <property type="component" value="Unassembled WGS sequence"/>
</dbReference>
<evidence type="ECO:0000256" key="1">
    <source>
        <dbReference type="SAM" id="SignalP"/>
    </source>
</evidence>
<sequence>MLKNSLVACGILLFLSGFFFLDEGEANPYKEETTTIDQKTFMEVKLAHEAAKYVLENHEQQWYSHHFTRTLSEEEQAAFLAISLEKEAEVAEEGEEQVALSYNGTVVSYEKVDNVWKIAQVEEAHRQWNNNHLYQ</sequence>
<comment type="caution">
    <text evidence="2">The sequence shown here is derived from an EMBL/GenBank/DDBJ whole genome shotgun (WGS) entry which is preliminary data.</text>
</comment>
<proteinExistence type="predicted"/>
<feature type="signal peptide" evidence="1">
    <location>
        <begin position="1"/>
        <end position="21"/>
    </location>
</feature>
<gene>
    <name evidence="2" type="ORF">CHH72_20650</name>
</gene>
<feature type="chain" id="PRO_5038487286" evidence="1">
    <location>
        <begin position="22"/>
        <end position="135"/>
    </location>
</feature>
<dbReference type="AlphaFoldDB" id="A0A268NU84"/>
<reference evidence="2 3" key="1">
    <citation type="submission" date="2017-07" db="EMBL/GenBank/DDBJ databases">
        <title>Isolation and whole genome analysis of endospore-forming bacteria from heroin.</title>
        <authorList>
            <person name="Kalinowski J."/>
            <person name="Ahrens B."/>
            <person name="Al-Dilaimi A."/>
            <person name="Winkler A."/>
            <person name="Wibberg D."/>
            <person name="Schleenbecker U."/>
            <person name="Ruckert C."/>
            <person name="Wolfel R."/>
            <person name="Grass G."/>
        </authorList>
    </citation>
    <scope>NUCLEOTIDE SEQUENCE [LARGE SCALE GENOMIC DNA]</scope>
    <source>
        <strain evidence="2 3">7539</strain>
    </source>
</reference>
<organism evidence="2 3">
    <name type="scientific">Shouchella clausii</name>
    <name type="common">Alkalihalobacillus clausii</name>
    <dbReference type="NCBI Taxonomy" id="79880"/>
    <lineage>
        <taxon>Bacteria</taxon>
        <taxon>Bacillati</taxon>
        <taxon>Bacillota</taxon>
        <taxon>Bacilli</taxon>
        <taxon>Bacillales</taxon>
        <taxon>Bacillaceae</taxon>
        <taxon>Shouchella</taxon>
    </lineage>
</organism>
<evidence type="ECO:0000313" key="3">
    <source>
        <dbReference type="Proteomes" id="UP000216207"/>
    </source>
</evidence>
<dbReference type="RefSeq" id="WP_095253528.1">
    <property type="nucleotide sequence ID" value="NZ_JAHHYG010000010.1"/>
</dbReference>
<name>A0A268NU84_SHOCL</name>
<keyword evidence="1" id="KW-0732">Signal</keyword>
<protein>
    <submittedName>
        <fullName evidence="2">Uncharacterized protein</fullName>
    </submittedName>
</protein>
<evidence type="ECO:0000313" key="2">
    <source>
        <dbReference type="EMBL" id="PAE87054.1"/>
    </source>
</evidence>